<name>A0ABR7X260_9SPHI</name>
<organism evidence="2 3">
    <name type="scientific">Mucilaginibacter rigui</name>
    <dbReference type="NCBI Taxonomy" id="534635"/>
    <lineage>
        <taxon>Bacteria</taxon>
        <taxon>Pseudomonadati</taxon>
        <taxon>Bacteroidota</taxon>
        <taxon>Sphingobacteriia</taxon>
        <taxon>Sphingobacteriales</taxon>
        <taxon>Sphingobacteriaceae</taxon>
        <taxon>Mucilaginibacter</taxon>
    </lineage>
</organism>
<accession>A0ABR7X260</accession>
<evidence type="ECO:0000256" key="1">
    <source>
        <dbReference type="SAM" id="SignalP"/>
    </source>
</evidence>
<protein>
    <recommendedName>
        <fullName evidence="4">Lipoprotein</fullName>
    </recommendedName>
</protein>
<keyword evidence="1" id="KW-0732">Signal</keyword>
<proteinExistence type="predicted"/>
<evidence type="ECO:0000313" key="3">
    <source>
        <dbReference type="Proteomes" id="UP000618754"/>
    </source>
</evidence>
<gene>
    <name evidence="2" type="ORF">IDJ75_05290</name>
</gene>
<keyword evidence="3" id="KW-1185">Reference proteome</keyword>
<evidence type="ECO:0000313" key="2">
    <source>
        <dbReference type="EMBL" id="MBD1384684.1"/>
    </source>
</evidence>
<feature type="signal peptide" evidence="1">
    <location>
        <begin position="1"/>
        <end position="25"/>
    </location>
</feature>
<dbReference type="RefSeq" id="WP_191174543.1">
    <property type="nucleotide sequence ID" value="NZ_JACWMW010000001.1"/>
</dbReference>
<comment type="caution">
    <text evidence="2">The sequence shown here is derived from an EMBL/GenBank/DDBJ whole genome shotgun (WGS) entry which is preliminary data.</text>
</comment>
<dbReference type="EMBL" id="JACWMW010000001">
    <property type="protein sequence ID" value="MBD1384684.1"/>
    <property type="molecule type" value="Genomic_DNA"/>
</dbReference>
<evidence type="ECO:0008006" key="4">
    <source>
        <dbReference type="Google" id="ProtNLM"/>
    </source>
</evidence>
<sequence>MTIKNSVFLLTVTAIIFSACQNQHAKDDTKAEAPKLTAKQVIDTDSLSYERAKQYVKNYEKHAGTVDSNYSEANFTKTKKKPNTRCIWFSADRILALAQKIKDEGGDGIRFYLASYDTVYAAKFNGRKPPRDYWGYNTLVMVSTKDSVNQVAEHFHRDYYTNGKVTPNKPATGFILGGVPENRGEICPPPKTCNTVGATLIP</sequence>
<reference evidence="2 3" key="1">
    <citation type="submission" date="2020-09" db="EMBL/GenBank/DDBJ databases">
        <title>Novel species of Mucilaginibacter isolated from a glacier on the Tibetan Plateau.</title>
        <authorList>
            <person name="Liu Q."/>
            <person name="Xin Y.-H."/>
        </authorList>
    </citation>
    <scope>NUCLEOTIDE SEQUENCE [LARGE SCALE GENOMIC DNA]</scope>
    <source>
        <strain evidence="2 3">CGMCC 1.13878</strain>
    </source>
</reference>
<dbReference type="Proteomes" id="UP000618754">
    <property type="component" value="Unassembled WGS sequence"/>
</dbReference>
<dbReference type="PROSITE" id="PS51257">
    <property type="entry name" value="PROKAR_LIPOPROTEIN"/>
    <property type="match status" value="1"/>
</dbReference>
<feature type="chain" id="PRO_5047170154" description="Lipoprotein" evidence="1">
    <location>
        <begin position="26"/>
        <end position="202"/>
    </location>
</feature>